<dbReference type="SUPFAM" id="SSF55874">
    <property type="entry name" value="ATPase domain of HSP90 chaperone/DNA topoisomerase II/histidine kinase"/>
    <property type="match status" value="1"/>
</dbReference>
<dbReference type="Gene3D" id="3.30.565.10">
    <property type="entry name" value="Histidine kinase-like ATPase, C-terminal domain"/>
    <property type="match status" value="1"/>
</dbReference>
<protein>
    <recommendedName>
        <fullName evidence="2">Histidine kinase/HSP90-like ATPase domain-containing protein</fullName>
    </recommendedName>
</protein>
<evidence type="ECO:0000313" key="1">
    <source>
        <dbReference type="EMBL" id="GAG93750.1"/>
    </source>
</evidence>
<gene>
    <name evidence="1" type="ORF">S01H4_38724</name>
</gene>
<dbReference type="AlphaFoldDB" id="X1BFE8"/>
<sequence>MIANMQKLEPLDFRFDARYRLQNARLSIRDIYDVITELVTNCDDRYQILGAKGKIEIEVRRHRGGKGSILKVRDYADGMDSQTMQEKLQGYGQRVSGLEKGESVRGTNSRGAKDIAALGRASFESIPGDGSFHRCDIHHKFIPYQSQLLKLTHRKKIGITKGTGTLVTVWLDPGVKAPTHDKLMDDISKLVPLREILSDPDRKVVVKNLNQDCQDQVHAPNVDGNEKVKQKFQIPGYPGATAKLVIKRA</sequence>
<dbReference type="InterPro" id="IPR036890">
    <property type="entry name" value="HATPase_C_sf"/>
</dbReference>
<comment type="caution">
    <text evidence="1">The sequence shown here is derived from an EMBL/GenBank/DDBJ whole genome shotgun (WGS) entry which is preliminary data.</text>
</comment>
<reference evidence="1" key="1">
    <citation type="journal article" date="2014" name="Front. Microbiol.">
        <title>High frequency of phylogenetically diverse reductive dehalogenase-homologous genes in deep subseafloor sedimentary metagenomes.</title>
        <authorList>
            <person name="Kawai M."/>
            <person name="Futagami T."/>
            <person name="Toyoda A."/>
            <person name="Takaki Y."/>
            <person name="Nishi S."/>
            <person name="Hori S."/>
            <person name="Arai W."/>
            <person name="Tsubouchi T."/>
            <person name="Morono Y."/>
            <person name="Uchiyama I."/>
            <person name="Ito T."/>
            <person name="Fujiyama A."/>
            <person name="Inagaki F."/>
            <person name="Takami H."/>
        </authorList>
    </citation>
    <scope>NUCLEOTIDE SEQUENCE</scope>
    <source>
        <strain evidence="1">Expedition CK06-06</strain>
    </source>
</reference>
<dbReference type="EMBL" id="BART01020906">
    <property type="protein sequence ID" value="GAG93750.1"/>
    <property type="molecule type" value="Genomic_DNA"/>
</dbReference>
<accession>X1BFE8</accession>
<feature type="non-terminal residue" evidence="1">
    <location>
        <position position="249"/>
    </location>
</feature>
<proteinExistence type="predicted"/>
<evidence type="ECO:0008006" key="2">
    <source>
        <dbReference type="Google" id="ProtNLM"/>
    </source>
</evidence>
<organism evidence="1">
    <name type="scientific">marine sediment metagenome</name>
    <dbReference type="NCBI Taxonomy" id="412755"/>
    <lineage>
        <taxon>unclassified sequences</taxon>
        <taxon>metagenomes</taxon>
        <taxon>ecological metagenomes</taxon>
    </lineage>
</organism>
<name>X1BFE8_9ZZZZ</name>